<evidence type="ECO:0000256" key="1">
    <source>
        <dbReference type="SAM" id="MobiDB-lite"/>
    </source>
</evidence>
<feature type="compositionally biased region" description="Basic residues" evidence="1">
    <location>
        <begin position="134"/>
        <end position="143"/>
    </location>
</feature>
<gene>
    <name evidence="2" type="ORF">BIV23_15945</name>
</gene>
<proteinExistence type="predicted"/>
<comment type="caution">
    <text evidence="2">The sequence shown here is derived from an EMBL/GenBank/DDBJ whole genome shotgun (WGS) entry which is preliminary data.</text>
</comment>
<feature type="region of interest" description="Disordered" evidence="1">
    <location>
        <begin position="61"/>
        <end position="155"/>
    </location>
</feature>
<evidence type="ECO:0000313" key="2">
    <source>
        <dbReference type="EMBL" id="OIK04837.1"/>
    </source>
</evidence>
<keyword evidence="3" id="KW-1185">Reference proteome</keyword>
<organism evidence="2 3">
    <name type="scientific">Streptomyces monashensis</name>
    <dbReference type="NCBI Taxonomy" id="1678012"/>
    <lineage>
        <taxon>Bacteria</taxon>
        <taxon>Bacillati</taxon>
        <taxon>Actinomycetota</taxon>
        <taxon>Actinomycetes</taxon>
        <taxon>Kitasatosporales</taxon>
        <taxon>Streptomycetaceae</taxon>
        <taxon>Streptomyces</taxon>
    </lineage>
</organism>
<dbReference type="AlphaFoldDB" id="A0A1S2QGQ3"/>
<protein>
    <submittedName>
        <fullName evidence="2">Uncharacterized protein</fullName>
    </submittedName>
</protein>
<dbReference type="Proteomes" id="UP000179642">
    <property type="component" value="Unassembled WGS sequence"/>
</dbReference>
<name>A0A1S2QGQ3_9ACTN</name>
<dbReference type="EMBL" id="MLYO01000025">
    <property type="protein sequence ID" value="OIK04837.1"/>
    <property type="molecule type" value="Genomic_DNA"/>
</dbReference>
<accession>A0A1S2QGQ3</accession>
<sequence>MPGDRRGVPPHDGMQAGSGMIEARVPRARAAFPGIAGPVGHLLLLGSLPLALLAMATEPPGTGPATTGHFVPSARRAPTSGAGTGHVPCTSRSRPTAGPHPAHSPGADATTCRTGPSHEPDQAVASPGQPASARRGRGTHRSRTPSVVPTPAAPAGESWTLTSRRLVLYGTRFAGVVTVRTAAGTERLLKFTVRSFEAADLDLTVRRGLATWHLKAGAGTVATAGSPATLYAEKLVGTALVPGRRTAVPHGRVVISPSSVPRWLSPRVPAARNTRRRTVVIEGAALYRIRLTGGTLTMPRPHLTMT</sequence>
<reference evidence="2 3" key="1">
    <citation type="submission" date="2016-10" db="EMBL/GenBank/DDBJ databases">
        <title>Genome sequence of Streptomyces sp. MUSC 1.</title>
        <authorList>
            <person name="Lee L.-H."/>
            <person name="Ser H.-L."/>
            <person name="Law J.W.-F."/>
        </authorList>
    </citation>
    <scope>NUCLEOTIDE SEQUENCE [LARGE SCALE GENOMIC DNA]</scope>
    <source>
        <strain evidence="2 3">MUSC 1</strain>
    </source>
</reference>
<feature type="compositionally biased region" description="Low complexity" evidence="1">
    <location>
        <begin position="144"/>
        <end position="155"/>
    </location>
</feature>
<evidence type="ECO:0000313" key="3">
    <source>
        <dbReference type="Proteomes" id="UP000179642"/>
    </source>
</evidence>